<proteinExistence type="predicted"/>
<gene>
    <name evidence="2" type="ORF">E2C01_059860</name>
</gene>
<sequence>MKQKQMTLKKSRGLINNFLILLTKHHKEKESESTHASLTFPSSAVHEERDDVRQEPKYCNTTQEQ</sequence>
<reference evidence="2 3" key="1">
    <citation type="submission" date="2019-05" db="EMBL/GenBank/DDBJ databases">
        <title>Another draft genome of Portunus trituberculatus and its Hox gene families provides insights of decapod evolution.</title>
        <authorList>
            <person name="Jeong J.-H."/>
            <person name="Song I."/>
            <person name="Kim S."/>
            <person name="Choi T."/>
            <person name="Kim D."/>
            <person name="Ryu S."/>
            <person name="Kim W."/>
        </authorList>
    </citation>
    <scope>NUCLEOTIDE SEQUENCE [LARGE SCALE GENOMIC DNA]</scope>
    <source>
        <tissue evidence="2">Muscle</tissue>
    </source>
</reference>
<dbReference type="Proteomes" id="UP000324222">
    <property type="component" value="Unassembled WGS sequence"/>
</dbReference>
<dbReference type="EMBL" id="VSRR010023731">
    <property type="protein sequence ID" value="MPC65724.1"/>
    <property type="molecule type" value="Genomic_DNA"/>
</dbReference>
<protein>
    <submittedName>
        <fullName evidence="2">Uncharacterized protein</fullName>
    </submittedName>
</protein>
<name>A0A5B7HAG5_PORTR</name>
<comment type="caution">
    <text evidence="2">The sequence shown here is derived from an EMBL/GenBank/DDBJ whole genome shotgun (WGS) entry which is preliminary data.</text>
</comment>
<accession>A0A5B7HAG5</accession>
<evidence type="ECO:0000313" key="3">
    <source>
        <dbReference type="Proteomes" id="UP000324222"/>
    </source>
</evidence>
<keyword evidence="3" id="KW-1185">Reference proteome</keyword>
<organism evidence="2 3">
    <name type="scientific">Portunus trituberculatus</name>
    <name type="common">Swimming crab</name>
    <name type="synonym">Neptunus trituberculatus</name>
    <dbReference type="NCBI Taxonomy" id="210409"/>
    <lineage>
        <taxon>Eukaryota</taxon>
        <taxon>Metazoa</taxon>
        <taxon>Ecdysozoa</taxon>
        <taxon>Arthropoda</taxon>
        <taxon>Crustacea</taxon>
        <taxon>Multicrustacea</taxon>
        <taxon>Malacostraca</taxon>
        <taxon>Eumalacostraca</taxon>
        <taxon>Eucarida</taxon>
        <taxon>Decapoda</taxon>
        <taxon>Pleocyemata</taxon>
        <taxon>Brachyura</taxon>
        <taxon>Eubrachyura</taxon>
        <taxon>Portunoidea</taxon>
        <taxon>Portunidae</taxon>
        <taxon>Portuninae</taxon>
        <taxon>Portunus</taxon>
    </lineage>
</organism>
<feature type="compositionally biased region" description="Basic and acidic residues" evidence="1">
    <location>
        <begin position="45"/>
        <end position="56"/>
    </location>
</feature>
<feature type="region of interest" description="Disordered" evidence="1">
    <location>
        <begin position="27"/>
        <end position="65"/>
    </location>
</feature>
<dbReference type="AlphaFoldDB" id="A0A5B7HAG5"/>
<evidence type="ECO:0000256" key="1">
    <source>
        <dbReference type="SAM" id="MobiDB-lite"/>
    </source>
</evidence>
<evidence type="ECO:0000313" key="2">
    <source>
        <dbReference type="EMBL" id="MPC65724.1"/>
    </source>
</evidence>